<accession>A0ABQ2RL26</accession>
<organism evidence="1 2">
    <name type="scientific">Streptosporangium pseudovulgare</name>
    <dbReference type="NCBI Taxonomy" id="35765"/>
    <lineage>
        <taxon>Bacteria</taxon>
        <taxon>Bacillati</taxon>
        <taxon>Actinomycetota</taxon>
        <taxon>Actinomycetes</taxon>
        <taxon>Streptosporangiales</taxon>
        <taxon>Streptosporangiaceae</taxon>
        <taxon>Streptosporangium</taxon>
    </lineage>
</organism>
<dbReference type="Gene3D" id="3.40.50.150">
    <property type="entry name" value="Vaccinia Virus protein VP39"/>
    <property type="match status" value="1"/>
</dbReference>
<evidence type="ECO:0000313" key="2">
    <source>
        <dbReference type="Proteomes" id="UP000611554"/>
    </source>
</evidence>
<reference evidence="2" key="1">
    <citation type="journal article" date="2019" name="Int. J. Syst. Evol. Microbiol.">
        <title>The Global Catalogue of Microorganisms (GCM) 10K type strain sequencing project: providing services to taxonomists for standard genome sequencing and annotation.</title>
        <authorList>
            <consortium name="The Broad Institute Genomics Platform"/>
            <consortium name="The Broad Institute Genome Sequencing Center for Infectious Disease"/>
            <person name="Wu L."/>
            <person name="Ma J."/>
        </authorList>
    </citation>
    <scope>NUCLEOTIDE SEQUENCE [LARGE SCALE GENOMIC DNA]</scope>
    <source>
        <strain evidence="2">JCM 3115</strain>
    </source>
</reference>
<dbReference type="RefSeq" id="WP_229812028.1">
    <property type="nucleotide sequence ID" value="NZ_BMQJ01000033.1"/>
</dbReference>
<gene>
    <name evidence="1" type="ORF">GCM10010140_74510</name>
</gene>
<dbReference type="EMBL" id="BMQJ01000033">
    <property type="protein sequence ID" value="GGQ33540.1"/>
    <property type="molecule type" value="Genomic_DNA"/>
</dbReference>
<evidence type="ECO:0008006" key="3">
    <source>
        <dbReference type="Google" id="ProtNLM"/>
    </source>
</evidence>
<evidence type="ECO:0000313" key="1">
    <source>
        <dbReference type="EMBL" id="GGQ33540.1"/>
    </source>
</evidence>
<dbReference type="SUPFAM" id="SSF53335">
    <property type="entry name" value="S-adenosyl-L-methionine-dependent methyltransferases"/>
    <property type="match status" value="1"/>
</dbReference>
<name>A0ABQ2RL26_9ACTN</name>
<dbReference type="InterPro" id="IPR029063">
    <property type="entry name" value="SAM-dependent_MTases_sf"/>
</dbReference>
<proteinExistence type="predicted"/>
<keyword evidence="2" id="KW-1185">Reference proteome</keyword>
<comment type="caution">
    <text evidence="1">The sequence shown here is derived from an EMBL/GenBank/DDBJ whole genome shotgun (WGS) entry which is preliminary data.</text>
</comment>
<protein>
    <recommendedName>
        <fullName evidence="3">SAM-dependent methyltransferase</fullName>
    </recommendedName>
</protein>
<sequence>MSDTDPRYEAAFWDQRYHQPNPLWSGQPNPALVEAANALVPGTALEAGCGEGADAL</sequence>
<dbReference type="Proteomes" id="UP000611554">
    <property type="component" value="Unassembled WGS sequence"/>
</dbReference>